<evidence type="ECO:0000256" key="3">
    <source>
        <dbReference type="ARBA" id="ARBA00012191"/>
    </source>
</evidence>
<evidence type="ECO:0000256" key="2">
    <source>
        <dbReference type="ARBA" id="ARBA00009726"/>
    </source>
</evidence>
<evidence type="ECO:0000256" key="5">
    <source>
        <dbReference type="ARBA" id="ARBA00022692"/>
    </source>
</evidence>
<dbReference type="PROSITE" id="PS50929">
    <property type="entry name" value="ABC_TM1F"/>
    <property type="match status" value="1"/>
</dbReference>
<dbReference type="Gene3D" id="1.20.1560.10">
    <property type="entry name" value="ABC transporter type 1, transmembrane domain"/>
    <property type="match status" value="1"/>
</dbReference>
<protein>
    <recommendedName>
        <fullName evidence="3">ABC-type xenobiotic transporter</fullName>
        <ecNumber evidence="3">7.6.2.2</ecNumber>
    </recommendedName>
</protein>
<comment type="catalytic activity">
    <reaction evidence="10">
        <text>ATP + H2O + xenobioticSide 1 = ADP + phosphate + xenobioticSide 2.</text>
        <dbReference type="EC" id="7.6.2.2"/>
    </reaction>
</comment>
<evidence type="ECO:0000256" key="1">
    <source>
        <dbReference type="ARBA" id="ARBA00004370"/>
    </source>
</evidence>
<dbReference type="GO" id="GO:0005524">
    <property type="term" value="F:ATP binding"/>
    <property type="evidence" value="ECO:0007669"/>
    <property type="project" value="UniProtKB-KW"/>
</dbReference>
<evidence type="ECO:0000313" key="15">
    <source>
        <dbReference type="Proteomes" id="UP000237347"/>
    </source>
</evidence>
<dbReference type="Proteomes" id="UP000237347">
    <property type="component" value="Unassembled WGS sequence"/>
</dbReference>
<dbReference type="GO" id="GO:0016020">
    <property type="term" value="C:membrane"/>
    <property type="evidence" value="ECO:0007669"/>
    <property type="project" value="UniProtKB-SubCell"/>
</dbReference>
<keyword evidence="6" id="KW-0547">Nucleotide-binding</keyword>
<accession>A0AAW0L896</accession>
<keyword evidence="8 11" id="KW-1133">Transmembrane helix</keyword>
<dbReference type="FunFam" id="3.40.50.300:FF:000169">
    <property type="entry name" value="ABC transporter C family member 3"/>
    <property type="match status" value="1"/>
</dbReference>
<proteinExistence type="inferred from homology"/>
<dbReference type="InterPro" id="IPR027417">
    <property type="entry name" value="P-loop_NTPase"/>
</dbReference>
<gene>
    <name evidence="14" type="primary">ABCC10_24</name>
    <name evidence="14" type="ORF">CFP56_006168</name>
</gene>
<evidence type="ECO:0000256" key="7">
    <source>
        <dbReference type="ARBA" id="ARBA00022840"/>
    </source>
</evidence>
<dbReference type="SMART" id="SM00382">
    <property type="entry name" value="AAA"/>
    <property type="match status" value="1"/>
</dbReference>
<evidence type="ECO:0000256" key="10">
    <source>
        <dbReference type="ARBA" id="ARBA00034018"/>
    </source>
</evidence>
<dbReference type="InterPro" id="IPR003439">
    <property type="entry name" value="ABC_transporter-like_ATP-bd"/>
</dbReference>
<evidence type="ECO:0000256" key="11">
    <source>
        <dbReference type="SAM" id="Phobius"/>
    </source>
</evidence>
<evidence type="ECO:0000259" key="12">
    <source>
        <dbReference type="PROSITE" id="PS50893"/>
    </source>
</evidence>
<dbReference type="SUPFAM" id="SSF52540">
    <property type="entry name" value="P-loop containing nucleoside triphosphate hydrolases"/>
    <property type="match status" value="2"/>
</dbReference>
<name>A0AAW0L896_QUESU</name>
<dbReference type="InterPro" id="IPR050173">
    <property type="entry name" value="ABC_transporter_C-like"/>
</dbReference>
<dbReference type="Pfam" id="PF00664">
    <property type="entry name" value="ABC_membrane"/>
    <property type="match status" value="1"/>
</dbReference>
<keyword evidence="7" id="KW-0067">ATP-binding</keyword>
<dbReference type="GO" id="GO:0008559">
    <property type="term" value="F:ABC-type xenobiotic transporter activity"/>
    <property type="evidence" value="ECO:0007669"/>
    <property type="project" value="UniProtKB-EC"/>
</dbReference>
<feature type="domain" description="ABC transporter" evidence="12">
    <location>
        <begin position="349"/>
        <end position="581"/>
    </location>
</feature>
<evidence type="ECO:0000259" key="13">
    <source>
        <dbReference type="PROSITE" id="PS50929"/>
    </source>
</evidence>
<dbReference type="InterPro" id="IPR011527">
    <property type="entry name" value="ABC1_TM_dom"/>
</dbReference>
<dbReference type="GO" id="GO:0016887">
    <property type="term" value="F:ATP hydrolysis activity"/>
    <property type="evidence" value="ECO:0007669"/>
    <property type="project" value="InterPro"/>
</dbReference>
<organism evidence="14 15">
    <name type="scientific">Quercus suber</name>
    <name type="common">Cork oak</name>
    <dbReference type="NCBI Taxonomy" id="58331"/>
    <lineage>
        <taxon>Eukaryota</taxon>
        <taxon>Viridiplantae</taxon>
        <taxon>Streptophyta</taxon>
        <taxon>Embryophyta</taxon>
        <taxon>Tracheophyta</taxon>
        <taxon>Spermatophyta</taxon>
        <taxon>Magnoliopsida</taxon>
        <taxon>eudicotyledons</taxon>
        <taxon>Gunneridae</taxon>
        <taxon>Pentapetalae</taxon>
        <taxon>rosids</taxon>
        <taxon>fabids</taxon>
        <taxon>Fagales</taxon>
        <taxon>Fagaceae</taxon>
        <taxon>Quercus</taxon>
    </lineage>
</organism>
<keyword evidence="4" id="KW-0813">Transport</keyword>
<evidence type="ECO:0000256" key="4">
    <source>
        <dbReference type="ARBA" id="ARBA00022448"/>
    </source>
</evidence>
<dbReference type="Pfam" id="PF00005">
    <property type="entry name" value="ABC_tran"/>
    <property type="match status" value="2"/>
</dbReference>
<dbReference type="PANTHER" id="PTHR24223:SF369">
    <property type="entry name" value="ABC TRANSPORTER C FAMILY MEMBER 10"/>
    <property type="match status" value="1"/>
</dbReference>
<dbReference type="Gene3D" id="3.40.50.300">
    <property type="entry name" value="P-loop containing nucleotide triphosphate hydrolases"/>
    <property type="match status" value="2"/>
</dbReference>
<evidence type="ECO:0000256" key="6">
    <source>
        <dbReference type="ARBA" id="ARBA00022741"/>
    </source>
</evidence>
<evidence type="ECO:0000256" key="9">
    <source>
        <dbReference type="ARBA" id="ARBA00023136"/>
    </source>
</evidence>
<dbReference type="CDD" id="cd03244">
    <property type="entry name" value="ABCC_MRP_domain2"/>
    <property type="match status" value="1"/>
</dbReference>
<dbReference type="AlphaFoldDB" id="A0AAW0L896"/>
<dbReference type="EC" id="7.6.2.2" evidence="3"/>
<feature type="transmembrane region" description="Helical" evidence="11">
    <location>
        <begin position="276"/>
        <end position="296"/>
    </location>
</feature>
<keyword evidence="9 11" id="KW-0472">Membrane</keyword>
<comment type="subcellular location">
    <subcellularLocation>
        <location evidence="1">Membrane</location>
    </subcellularLocation>
</comment>
<dbReference type="PROSITE" id="PS50893">
    <property type="entry name" value="ABC_TRANSPORTER_2"/>
    <property type="match status" value="1"/>
</dbReference>
<keyword evidence="15" id="KW-1185">Reference proteome</keyword>
<feature type="domain" description="ABC transmembrane type-1" evidence="13">
    <location>
        <begin position="107"/>
        <end position="177"/>
    </location>
</feature>
<evidence type="ECO:0000256" key="8">
    <source>
        <dbReference type="ARBA" id="ARBA00022989"/>
    </source>
</evidence>
<feature type="transmembrane region" description="Helical" evidence="11">
    <location>
        <begin position="232"/>
        <end position="255"/>
    </location>
</feature>
<comment type="similarity">
    <text evidence="2">Belongs to the ABC transporter superfamily. ABCC family. Conjugate transporter (TC 3.A.1.208) subfamily.</text>
</comment>
<dbReference type="EMBL" id="PKMF04000135">
    <property type="protein sequence ID" value="KAK7847863.1"/>
    <property type="molecule type" value="Genomic_DNA"/>
</dbReference>
<dbReference type="PANTHER" id="PTHR24223">
    <property type="entry name" value="ATP-BINDING CASSETTE SUB-FAMILY C"/>
    <property type="match status" value="1"/>
</dbReference>
<dbReference type="InterPro" id="IPR003593">
    <property type="entry name" value="AAA+_ATPase"/>
</dbReference>
<dbReference type="SUPFAM" id="SSF90123">
    <property type="entry name" value="ABC transporter transmembrane region"/>
    <property type="match status" value="1"/>
</dbReference>
<sequence>MDSERYRETLERCSLIKDLELLPFGDLTVIGERGINLSGGQKQRVQLARALYQDSDIYLLDDPFSALDAQTATSIFNGCVMEALSTKTVLLVSHHVDFPPAFNSVLLLDSLFHAPMSFYDSTPRGRILSWVSYDLSIIDLDVTFSLICSLTAATNACANLVVPAVLTWQVLFVSIPMEAVLFNMLQHSVAITLAGAMTIRASDKEDQFFAKNFDLIDTNASPFFHSFSANKWLIQWIEIVSAAVVAFAALCMVLLPPRTFSSIEYIFVILGRMINAAIRYTGFIGMALSYGLSLNIKLVNSIQKHCTIANKIISVERLNQYTHIPSEAPQVIEGNHPTTNWPAVGKVEIQELQVRYRPNAPLILCGISCTFEGGHKIGIVGRTCSGKTTLISALFRLVEPAGGKIVVDGIDISTIELHDLRPRFGIIPQDPTLFNGTVRYNLDPLCQHSDQEIWEVLGKCPLRETVQKKEEGLDSLVVEDGSNWSMVQRQLFCLGRELLRRSKILVLDEATASANNATDMILQKTIQTEFAECTVITVAHRIPTVVDCTMVFAISDGKLVEYDEPIKLIKTEGALFGKLVEEYWSTLQSADSH</sequence>
<keyword evidence="5 11" id="KW-0812">Transmembrane</keyword>
<comment type="caution">
    <text evidence="14">The sequence shown here is derived from an EMBL/GenBank/DDBJ whole genome shotgun (WGS) entry which is preliminary data.</text>
</comment>
<evidence type="ECO:0000313" key="14">
    <source>
        <dbReference type="EMBL" id="KAK7847863.1"/>
    </source>
</evidence>
<reference evidence="14 15" key="1">
    <citation type="journal article" date="2018" name="Sci. Data">
        <title>The draft genome sequence of cork oak.</title>
        <authorList>
            <person name="Ramos A.M."/>
            <person name="Usie A."/>
            <person name="Barbosa P."/>
            <person name="Barros P.M."/>
            <person name="Capote T."/>
            <person name="Chaves I."/>
            <person name="Simoes F."/>
            <person name="Abreu I."/>
            <person name="Carrasquinho I."/>
            <person name="Faro C."/>
            <person name="Guimaraes J.B."/>
            <person name="Mendonca D."/>
            <person name="Nobrega F."/>
            <person name="Rodrigues L."/>
            <person name="Saibo N.J.M."/>
            <person name="Varela M.C."/>
            <person name="Egas C."/>
            <person name="Matos J."/>
            <person name="Miguel C.M."/>
            <person name="Oliveira M.M."/>
            <person name="Ricardo C.P."/>
            <person name="Goncalves S."/>
        </authorList>
    </citation>
    <scope>NUCLEOTIDE SEQUENCE [LARGE SCALE GENOMIC DNA]</scope>
    <source>
        <strain evidence="15">cv. HL8</strain>
    </source>
</reference>
<dbReference type="InterPro" id="IPR036640">
    <property type="entry name" value="ABC1_TM_sf"/>
</dbReference>